<organism evidence="2 3">
    <name type="scientific">Lactococcus protaetiae</name>
    <dbReference type="NCBI Taxonomy" id="2592653"/>
    <lineage>
        <taxon>Bacteria</taxon>
        <taxon>Bacillati</taxon>
        <taxon>Bacillota</taxon>
        <taxon>Bacilli</taxon>
        <taxon>Lactobacillales</taxon>
        <taxon>Streptococcaceae</taxon>
        <taxon>Lactococcus</taxon>
    </lineage>
</organism>
<dbReference type="EMBL" id="CP041356">
    <property type="protein sequence ID" value="QDK71576.1"/>
    <property type="molecule type" value="Genomic_DNA"/>
</dbReference>
<dbReference type="KEGG" id="lack:FLP15_10890"/>
<dbReference type="Proteomes" id="UP000315128">
    <property type="component" value="Chromosome"/>
</dbReference>
<feature type="transmembrane region" description="Helical" evidence="1">
    <location>
        <begin position="107"/>
        <end position="130"/>
    </location>
</feature>
<keyword evidence="1" id="KW-0472">Membrane</keyword>
<dbReference type="RefSeq" id="WP_142767135.1">
    <property type="nucleotide sequence ID" value="NZ_CP041356.1"/>
</dbReference>
<evidence type="ECO:0000313" key="3">
    <source>
        <dbReference type="Proteomes" id="UP000315128"/>
    </source>
</evidence>
<protein>
    <submittedName>
        <fullName evidence="2">Uncharacterized protein</fullName>
    </submittedName>
</protein>
<keyword evidence="1" id="KW-0812">Transmembrane</keyword>
<accession>A0A514ZAG5</accession>
<evidence type="ECO:0000313" key="2">
    <source>
        <dbReference type="EMBL" id="QDK71576.1"/>
    </source>
</evidence>
<proteinExistence type="predicted"/>
<reference evidence="2 3" key="1">
    <citation type="submission" date="2019-07" db="EMBL/GenBank/DDBJ databases">
        <title>Genome sequencing of KACC 19320.</title>
        <authorList>
            <person name="Heo J."/>
            <person name="Kim S.-J."/>
            <person name="Kim J.-S."/>
            <person name="Hong S.-B."/>
            <person name="Kwon S.-W."/>
        </authorList>
    </citation>
    <scope>NUCLEOTIDE SEQUENCE [LARGE SCALE GENOMIC DNA]</scope>
    <source>
        <strain evidence="2 3">KACC 19320</strain>
    </source>
</reference>
<dbReference type="AlphaFoldDB" id="A0A514ZAG5"/>
<name>A0A514ZAG5_9LACT</name>
<keyword evidence="1" id="KW-1133">Transmembrane helix</keyword>
<gene>
    <name evidence="2" type="ORF">FLP15_10890</name>
</gene>
<evidence type="ECO:0000256" key="1">
    <source>
        <dbReference type="SAM" id="Phobius"/>
    </source>
</evidence>
<keyword evidence="3" id="KW-1185">Reference proteome</keyword>
<sequence>MDDKIEFENNITIKIKSIIISDSALSYGERNSFEKFIVRLDRGESFEEAVEQLLTNFHRLEENQEYSLSPNSKKIYDELIERYGIPEKKETHVFYNGGYRKLSNTQWFWTMLFFTLLIVLAWTGRLNFLFDFLEKYLK</sequence>